<evidence type="ECO:0000313" key="2">
    <source>
        <dbReference type="Proteomes" id="UP001597414"/>
    </source>
</evidence>
<name>A0ABW5BCC1_9BACT</name>
<protein>
    <submittedName>
        <fullName evidence="1">DUF6508 domain-containing protein</fullName>
    </submittedName>
</protein>
<evidence type="ECO:0000313" key="1">
    <source>
        <dbReference type="EMBL" id="MFD2202836.1"/>
    </source>
</evidence>
<gene>
    <name evidence="1" type="ORF">ACFSKV_14760</name>
</gene>
<reference evidence="2" key="1">
    <citation type="journal article" date="2019" name="Int. J. Syst. Evol. Microbiol.">
        <title>The Global Catalogue of Microorganisms (GCM) 10K type strain sequencing project: providing services to taxonomists for standard genome sequencing and annotation.</title>
        <authorList>
            <consortium name="The Broad Institute Genomics Platform"/>
            <consortium name="The Broad Institute Genome Sequencing Center for Infectious Disease"/>
            <person name="Wu L."/>
            <person name="Ma J."/>
        </authorList>
    </citation>
    <scope>NUCLEOTIDE SEQUENCE [LARGE SCALE GENOMIC DNA]</scope>
    <source>
        <strain evidence="2">KCTC 19812</strain>
    </source>
</reference>
<dbReference type="EMBL" id="JBHUIV010000020">
    <property type="protein sequence ID" value="MFD2202836.1"/>
    <property type="molecule type" value="Genomic_DNA"/>
</dbReference>
<accession>A0ABW5BCC1</accession>
<sequence>MKPIFTPLEKIDSLLKDEMGKKAIKGLAHFIPDMEKEFERVKKALPFELTDEAKQKYIDLENINSDLKKYILESGLLVDFDWENWLEGKEILEGIRPLSKTSNLKICKMLTLIVKRDTFDFEYFGYQLRKGTILKLLKNLSENTET</sequence>
<dbReference type="RefSeq" id="WP_380804345.1">
    <property type="nucleotide sequence ID" value="NZ_JBHUIV010000020.1"/>
</dbReference>
<proteinExistence type="predicted"/>
<dbReference type="Proteomes" id="UP001597414">
    <property type="component" value="Unassembled WGS sequence"/>
</dbReference>
<dbReference type="Pfam" id="PF20118">
    <property type="entry name" value="DUF6508"/>
    <property type="match status" value="1"/>
</dbReference>
<keyword evidence="2" id="KW-1185">Reference proteome</keyword>
<organism evidence="1 2">
    <name type="scientific">Shivajiella indica</name>
    <dbReference type="NCBI Taxonomy" id="872115"/>
    <lineage>
        <taxon>Bacteria</taxon>
        <taxon>Pseudomonadati</taxon>
        <taxon>Bacteroidota</taxon>
        <taxon>Cytophagia</taxon>
        <taxon>Cytophagales</taxon>
        <taxon>Cyclobacteriaceae</taxon>
        <taxon>Shivajiella</taxon>
    </lineage>
</organism>
<comment type="caution">
    <text evidence="1">The sequence shown here is derived from an EMBL/GenBank/DDBJ whole genome shotgun (WGS) entry which is preliminary data.</text>
</comment>
<dbReference type="InterPro" id="IPR045425">
    <property type="entry name" value="DUF6508"/>
</dbReference>